<dbReference type="PROSITE" id="PS51891">
    <property type="entry name" value="CENP_V_GFA"/>
    <property type="match status" value="1"/>
</dbReference>
<dbReference type="AlphaFoldDB" id="A0A0D7BIZ6"/>
<dbReference type="InterPro" id="IPR006913">
    <property type="entry name" value="CENP-V/GFA"/>
</dbReference>
<dbReference type="Gene3D" id="3.90.1590.10">
    <property type="entry name" value="glutathione-dependent formaldehyde- activating enzyme (gfa)"/>
    <property type="match status" value="1"/>
</dbReference>
<keyword evidence="3" id="KW-0862">Zinc</keyword>
<gene>
    <name evidence="6" type="ORF">CYLTODRAFT_442179</name>
</gene>
<evidence type="ECO:0000256" key="1">
    <source>
        <dbReference type="ARBA" id="ARBA00005495"/>
    </source>
</evidence>
<evidence type="ECO:0000256" key="3">
    <source>
        <dbReference type="ARBA" id="ARBA00022833"/>
    </source>
</evidence>
<feature type="domain" description="CENP-V/GFA" evidence="5">
    <location>
        <begin position="9"/>
        <end position="139"/>
    </location>
</feature>
<comment type="similarity">
    <text evidence="1">Belongs to the Gfa family.</text>
</comment>
<dbReference type="OrthoDB" id="6329284at2759"/>
<evidence type="ECO:0000313" key="7">
    <source>
        <dbReference type="Proteomes" id="UP000054007"/>
    </source>
</evidence>
<dbReference type="InterPro" id="IPR011057">
    <property type="entry name" value="Mss4-like_sf"/>
</dbReference>
<proteinExistence type="inferred from homology"/>
<evidence type="ECO:0000313" key="6">
    <source>
        <dbReference type="EMBL" id="KIY70175.1"/>
    </source>
</evidence>
<dbReference type="SUPFAM" id="SSF51316">
    <property type="entry name" value="Mss4-like"/>
    <property type="match status" value="1"/>
</dbReference>
<dbReference type="GO" id="GO:0046872">
    <property type="term" value="F:metal ion binding"/>
    <property type="evidence" value="ECO:0007669"/>
    <property type="project" value="UniProtKB-KW"/>
</dbReference>
<evidence type="ECO:0000259" key="5">
    <source>
        <dbReference type="PROSITE" id="PS51891"/>
    </source>
</evidence>
<evidence type="ECO:0000256" key="4">
    <source>
        <dbReference type="ARBA" id="ARBA00023239"/>
    </source>
</evidence>
<sequence>MSPTTFDAIEGGCLCGDIRYKVTFTKSPEDPQNQPFLAAICHCTQCRKESGALLMHFIILNPPTAIEWLSSARPKEYISSYKAKRGFCGSCGSSLTYESILDPHVHAPVFALMTGSIDQKYLQGEEGKALSKASIQVWCDRAVKGVTDELFEYAERHAGNA</sequence>
<keyword evidence="2" id="KW-0479">Metal-binding</keyword>
<evidence type="ECO:0000256" key="2">
    <source>
        <dbReference type="ARBA" id="ARBA00022723"/>
    </source>
</evidence>
<keyword evidence="7" id="KW-1185">Reference proteome</keyword>
<dbReference type="Proteomes" id="UP000054007">
    <property type="component" value="Unassembled WGS sequence"/>
</dbReference>
<dbReference type="PANTHER" id="PTHR33337">
    <property type="entry name" value="GFA DOMAIN-CONTAINING PROTEIN"/>
    <property type="match status" value="1"/>
</dbReference>
<dbReference type="Pfam" id="PF04828">
    <property type="entry name" value="GFA"/>
    <property type="match status" value="1"/>
</dbReference>
<dbReference type="EMBL" id="KN880472">
    <property type="protein sequence ID" value="KIY70175.1"/>
    <property type="molecule type" value="Genomic_DNA"/>
</dbReference>
<protein>
    <recommendedName>
        <fullName evidence="5">CENP-V/GFA domain-containing protein</fullName>
    </recommendedName>
</protein>
<reference evidence="6 7" key="1">
    <citation type="journal article" date="2015" name="Fungal Genet. Biol.">
        <title>Evolution of novel wood decay mechanisms in Agaricales revealed by the genome sequences of Fistulina hepatica and Cylindrobasidium torrendii.</title>
        <authorList>
            <person name="Floudas D."/>
            <person name="Held B.W."/>
            <person name="Riley R."/>
            <person name="Nagy L.G."/>
            <person name="Koehler G."/>
            <person name="Ransdell A.S."/>
            <person name="Younus H."/>
            <person name="Chow J."/>
            <person name="Chiniquy J."/>
            <person name="Lipzen A."/>
            <person name="Tritt A."/>
            <person name="Sun H."/>
            <person name="Haridas S."/>
            <person name="LaButti K."/>
            <person name="Ohm R.A."/>
            <person name="Kues U."/>
            <person name="Blanchette R.A."/>
            <person name="Grigoriev I.V."/>
            <person name="Minto R.E."/>
            <person name="Hibbett D.S."/>
        </authorList>
    </citation>
    <scope>NUCLEOTIDE SEQUENCE [LARGE SCALE GENOMIC DNA]</scope>
    <source>
        <strain evidence="6 7">FP15055 ss-10</strain>
    </source>
</reference>
<accession>A0A0D7BIZ6</accession>
<name>A0A0D7BIZ6_9AGAR</name>
<dbReference type="STRING" id="1314674.A0A0D7BIZ6"/>
<dbReference type="GO" id="GO:0016846">
    <property type="term" value="F:carbon-sulfur lyase activity"/>
    <property type="evidence" value="ECO:0007669"/>
    <property type="project" value="InterPro"/>
</dbReference>
<keyword evidence="4" id="KW-0456">Lyase</keyword>
<organism evidence="6 7">
    <name type="scientific">Cylindrobasidium torrendii FP15055 ss-10</name>
    <dbReference type="NCBI Taxonomy" id="1314674"/>
    <lineage>
        <taxon>Eukaryota</taxon>
        <taxon>Fungi</taxon>
        <taxon>Dikarya</taxon>
        <taxon>Basidiomycota</taxon>
        <taxon>Agaricomycotina</taxon>
        <taxon>Agaricomycetes</taxon>
        <taxon>Agaricomycetidae</taxon>
        <taxon>Agaricales</taxon>
        <taxon>Marasmiineae</taxon>
        <taxon>Physalacriaceae</taxon>
        <taxon>Cylindrobasidium</taxon>
    </lineage>
</organism>
<dbReference type="PANTHER" id="PTHR33337:SF40">
    <property type="entry name" value="CENP-V_GFA DOMAIN-CONTAINING PROTEIN-RELATED"/>
    <property type="match status" value="1"/>
</dbReference>